<dbReference type="PANTHER" id="PTHR43877:SF2">
    <property type="entry name" value="AMINOALKYLPHOSPHONATE N-ACETYLTRANSFERASE-RELATED"/>
    <property type="match status" value="1"/>
</dbReference>
<dbReference type="PANTHER" id="PTHR43877">
    <property type="entry name" value="AMINOALKYLPHOSPHONATE N-ACETYLTRANSFERASE-RELATED-RELATED"/>
    <property type="match status" value="1"/>
</dbReference>
<organism evidence="4 5">
    <name type="scientific">Streptomyces polygonati</name>
    <dbReference type="NCBI Taxonomy" id="1617087"/>
    <lineage>
        <taxon>Bacteria</taxon>
        <taxon>Bacillati</taxon>
        <taxon>Actinomycetota</taxon>
        <taxon>Actinomycetes</taxon>
        <taxon>Kitasatosporales</taxon>
        <taxon>Streptomycetaceae</taxon>
        <taxon>Streptomyces</taxon>
    </lineage>
</organism>
<keyword evidence="2 4" id="KW-0012">Acyltransferase</keyword>
<dbReference type="RefSeq" id="WP_386427526.1">
    <property type="nucleotide sequence ID" value="NZ_JBHSBB010000007.1"/>
</dbReference>
<evidence type="ECO:0000313" key="4">
    <source>
        <dbReference type="EMBL" id="MFC4031410.1"/>
    </source>
</evidence>
<dbReference type="EMBL" id="JBHSBB010000007">
    <property type="protein sequence ID" value="MFC4031410.1"/>
    <property type="molecule type" value="Genomic_DNA"/>
</dbReference>
<accession>A0ABV8HHK4</accession>
<dbReference type="PROSITE" id="PS51186">
    <property type="entry name" value="GNAT"/>
    <property type="match status" value="1"/>
</dbReference>
<keyword evidence="1 4" id="KW-0808">Transferase</keyword>
<sequence length="181" mass="19724">MTTNNTRPNGTRTNAVPAAGWTVAPHPVSAPESAALLRRYYTELIVRYYGRPTTDEEVTATLAEMPSDDLVRPTGEFLVARRDGLPVGCVGLRVLDAATVEMTRMFVGPEARGQGVSALLIDAVERLAVAGFGAGRIRLDTRKDLVEARALYAGQGYVEIEPYNGNSLADHWFEKKLHRPG</sequence>
<dbReference type="CDD" id="cd04301">
    <property type="entry name" value="NAT_SF"/>
    <property type="match status" value="1"/>
</dbReference>
<protein>
    <submittedName>
        <fullName evidence="4">GNAT family N-acetyltransferase</fullName>
        <ecNumber evidence="4">2.3.-.-</ecNumber>
    </submittedName>
</protein>
<dbReference type="InterPro" id="IPR016181">
    <property type="entry name" value="Acyl_CoA_acyltransferase"/>
</dbReference>
<reference evidence="5" key="1">
    <citation type="journal article" date="2019" name="Int. J. Syst. Evol. Microbiol.">
        <title>The Global Catalogue of Microorganisms (GCM) 10K type strain sequencing project: providing services to taxonomists for standard genome sequencing and annotation.</title>
        <authorList>
            <consortium name="The Broad Institute Genomics Platform"/>
            <consortium name="The Broad Institute Genome Sequencing Center for Infectious Disease"/>
            <person name="Wu L."/>
            <person name="Ma J."/>
        </authorList>
    </citation>
    <scope>NUCLEOTIDE SEQUENCE [LARGE SCALE GENOMIC DNA]</scope>
    <source>
        <strain evidence="5">CGMCC 4.7237</strain>
    </source>
</reference>
<name>A0ABV8HHK4_9ACTN</name>
<evidence type="ECO:0000313" key="5">
    <source>
        <dbReference type="Proteomes" id="UP001595765"/>
    </source>
</evidence>
<dbReference type="Gene3D" id="3.40.630.30">
    <property type="match status" value="1"/>
</dbReference>
<gene>
    <name evidence="4" type="ORF">ACFO3J_07960</name>
</gene>
<feature type="domain" description="N-acetyltransferase" evidence="3">
    <location>
        <begin position="35"/>
        <end position="179"/>
    </location>
</feature>
<dbReference type="Pfam" id="PF00583">
    <property type="entry name" value="Acetyltransf_1"/>
    <property type="match status" value="1"/>
</dbReference>
<dbReference type="Proteomes" id="UP001595765">
    <property type="component" value="Unassembled WGS sequence"/>
</dbReference>
<evidence type="ECO:0000259" key="3">
    <source>
        <dbReference type="PROSITE" id="PS51186"/>
    </source>
</evidence>
<evidence type="ECO:0000256" key="2">
    <source>
        <dbReference type="ARBA" id="ARBA00023315"/>
    </source>
</evidence>
<dbReference type="GO" id="GO:0016746">
    <property type="term" value="F:acyltransferase activity"/>
    <property type="evidence" value="ECO:0007669"/>
    <property type="project" value="UniProtKB-KW"/>
</dbReference>
<proteinExistence type="predicted"/>
<dbReference type="InterPro" id="IPR050832">
    <property type="entry name" value="Bact_Acetyltransf"/>
</dbReference>
<keyword evidence="5" id="KW-1185">Reference proteome</keyword>
<comment type="caution">
    <text evidence="4">The sequence shown here is derived from an EMBL/GenBank/DDBJ whole genome shotgun (WGS) entry which is preliminary data.</text>
</comment>
<evidence type="ECO:0000256" key="1">
    <source>
        <dbReference type="ARBA" id="ARBA00022679"/>
    </source>
</evidence>
<dbReference type="InterPro" id="IPR000182">
    <property type="entry name" value="GNAT_dom"/>
</dbReference>
<dbReference type="SUPFAM" id="SSF55729">
    <property type="entry name" value="Acyl-CoA N-acyltransferases (Nat)"/>
    <property type="match status" value="1"/>
</dbReference>
<dbReference type="EC" id="2.3.-.-" evidence="4"/>